<reference evidence="3" key="1">
    <citation type="submission" date="2016-10" db="EMBL/GenBank/DDBJ databases">
        <authorList>
            <person name="Varghese N."/>
            <person name="Submissions S."/>
        </authorList>
    </citation>
    <scope>NUCLEOTIDE SEQUENCE [LARGE SCALE GENOMIC DNA]</scope>
    <source>
        <strain evidence="3">GAS232</strain>
    </source>
</reference>
<evidence type="ECO:0000313" key="2">
    <source>
        <dbReference type="EMBL" id="SDF22254.1"/>
    </source>
</evidence>
<proteinExistence type="predicted"/>
<feature type="signal peptide" evidence="1">
    <location>
        <begin position="1"/>
        <end position="19"/>
    </location>
</feature>
<protein>
    <recommendedName>
        <fullName evidence="4">MetA-pathway of phenol degradation</fullName>
    </recommendedName>
</protein>
<dbReference type="InterPro" id="IPR025737">
    <property type="entry name" value="FApF"/>
</dbReference>
<sequence length="314" mass="34487">MKIRFANALLFLGLRFVVASSCSPQSLSPRAYVVVPVHSNAVTLTYSLNAGNVVFNDSLPVTNSGGRIGSEIFSYFHTFGFLGRSANVTFLLPYEVGHFHGDVNGTQQQLYRSGLGAFAGRVSVNLVGGRAMNIQEFSHWSQKTVIGTSLTIQTSTGQYDDARLINVGQHRWSFKPEIGLSRRFGHWVVDGYGAVWFFTPNNDFFTNSPGSKGPNLQTQNPMGAVEAHLSYDVKPRLWVSIDGNYWHGGATNLNGIETPTTLQANSRIGVTAAIPVSKRQSLKFSYSNGTYTTFGGDFQNVSVAWQYSWIGHPR</sequence>
<dbReference type="EMBL" id="LT629690">
    <property type="protein sequence ID" value="SDF22254.1"/>
    <property type="molecule type" value="Genomic_DNA"/>
</dbReference>
<dbReference type="OrthoDB" id="191143at2"/>
<evidence type="ECO:0000313" key="3">
    <source>
        <dbReference type="Proteomes" id="UP000182427"/>
    </source>
</evidence>
<dbReference type="RefSeq" id="WP_083344794.1">
    <property type="nucleotide sequence ID" value="NZ_LT629690.1"/>
</dbReference>
<organism evidence="2 3">
    <name type="scientific">Terriglobus roseus</name>
    <dbReference type="NCBI Taxonomy" id="392734"/>
    <lineage>
        <taxon>Bacteria</taxon>
        <taxon>Pseudomonadati</taxon>
        <taxon>Acidobacteriota</taxon>
        <taxon>Terriglobia</taxon>
        <taxon>Terriglobales</taxon>
        <taxon>Acidobacteriaceae</taxon>
        <taxon>Terriglobus</taxon>
    </lineage>
</organism>
<dbReference type="Pfam" id="PF13557">
    <property type="entry name" value="Phenol_MetA_deg"/>
    <property type="match status" value="1"/>
</dbReference>
<keyword evidence="1" id="KW-0732">Signal</keyword>
<evidence type="ECO:0000256" key="1">
    <source>
        <dbReference type="SAM" id="SignalP"/>
    </source>
</evidence>
<feature type="chain" id="PRO_5009241533" description="MetA-pathway of phenol degradation" evidence="1">
    <location>
        <begin position="20"/>
        <end position="314"/>
    </location>
</feature>
<evidence type="ECO:0008006" key="4">
    <source>
        <dbReference type="Google" id="ProtNLM"/>
    </source>
</evidence>
<dbReference type="Proteomes" id="UP000182427">
    <property type="component" value="Chromosome I"/>
</dbReference>
<dbReference type="AlphaFoldDB" id="A0A1G7JBW0"/>
<accession>A0A1G7JBW0</accession>
<name>A0A1G7JBW0_9BACT</name>
<gene>
    <name evidence="2" type="ORF">SAMN05444167_1759</name>
</gene>
<keyword evidence="3" id="KW-1185">Reference proteome</keyword>